<keyword evidence="1" id="KW-0472">Membrane</keyword>
<keyword evidence="1" id="KW-1133">Transmembrane helix</keyword>
<sequence length="319" mass="35144">MHKDLHNIEVPKEEVFQAIRLGIEQAQLVEKKTKRKKMTKRMTYFTSAAAAMLLASGFIFIPVSNVLAQVPLIGGIYEKYQMSIGEQLAEEQLLTETSLIANDQDVQVEITSVFYDAAYVGITFKATGAVKNTIGGNQGPEAGFTYEMFDGKDVSTWGGSLGALTKTEGGYTGALILDVPSDFTENVISLPITFTHMAGIRGEWSFDLAAEKLPSKQQLINQQVISQNKELNITFEDIRIGQTNATISYSVNFAQAFEGQTYTFEAYSMDGKKISFNHISDSTLLLELPRDTTSIKVVPVLKISSAETEQLKPVIIDLN</sequence>
<feature type="transmembrane region" description="Helical" evidence="1">
    <location>
        <begin position="42"/>
        <end position="63"/>
    </location>
</feature>
<dbReference type="AlphaFoldDB" id="A0A0J1HXY6"/>
<gene>
    <name evidence="3" type="ORF">ABW02_24085</name>
</gene>
<protein>
    <submittedName>
        <fullName evidence="3">Xanthosine triphosphate pyrophosphatase</fullName>
    </submittedName>
</protein>
<proteinExistence type="predicted"/>
<dbReference type="EMBL" id="LDPH01000043">
    <property type="protein sequence ID" value="KLV18548.1"/>
    <property type="molecule type" value="Genomic_DNA"/>
</dbReference>
<dbReference type="Pfam" id="PF13786">
    <property type="entry name" value="DUF4179"/>
    <property type="match status" value="1"/>
</dbReference>
<dbReference type="RefSeq" id="WP_047944675.1">
    <property type="nucleotide sequence ID" value="NZ_JARTLH010000028.1"/>
</dbReference>
<accession>A0A0J1HXY6</accession>
<dbReference type="OrthoDB" id="2293641at2"/>
<evidence type="ECO:0000256" key="1">
    <source>
        <dbReference type="SAM" id="Phobius"/>
    </source>
</evidence>
<dbReference type="PATRIC" id="fig|1397.4.peg.4328"/>
<organism evidence="3 4">
    <name type="scientific">Niallia circulans</name>
    <name type="common">Bacillus circulans</name>
    <dbReference type="NCBI Taxonomy" id="1397"/>
    <lineage>
        <taxon>Bacteria</taxon>
        <taxon>Bacillati</taxon>
        <taxon>Bacillota</taxon>
        <taxon>Bacilli</taxon>
        <taxon>Bacillales</taxon>
        <taxon>Bacillaceae</taxon>
        <taxon>Niallia</taxon>
    </lineage>
</organism>
<comment type="caution">
    <text evidence="3">The sequence shown here is derived from an EMBL/GenBank/DDBJ whole genome shotgun (WGS) entry which is preliminary data.</text>
</comment>
<dbReference type="Proteomes" id="UP000036045">
    <property type="component" value="Unassembled WGS sequence"/>
</dbReference>
<keyword evidence="4" id="KW-1185">Reference proteome</keyword>
<evidence type="ECO:0000259" key="2">
    <source>
        <dbReference type="Pfam" id="PF13786"/>
    </source>
</evidence>
<feature type="domain" description="DUF4179" evidence="2">
    <location>
        <begin position="39"/>
        <end position="125"/>
    </location>
</feature>
<dbReference type="InterPro" id="IPR025436">
    <property type="entry name" value="DUF4179"/>
</dbReference>
<dbReference type="Gene3D" id="2.60.40.1630">
    <property type="entry name" value="bacillus anthracis domain"/>
    <property type="match status" value="1"/>
</dbReference>
<reference evidence="3 4" key="1">
    <citation type="submission" date="2015-05" db="EMBL/GenBank/DDBJ databases">
        <title>Whole genome sequence and identification of bacterial endophytes from Costus igneus.</title>
        <authorList>
            <person name="Lee Y.P."/>
            <person name="Gan H.M."/>
            <person name="Eng W."/>
            <person name="Wheatley M.S."/>
            <person name="Caraballo A."/>
            <person name="Polter S."/>
            <person name="Savka M.A."/>
            <person name="Hudson A.O."/>
        </authorList>
    </citation>
    <scope>NUCLEOTIDE SEQUENCE [LARGE SCALE GENOMIC DNA]</scope>
    <source>
        <strain evidence="3 4">RIT379</strain>
    </source>
</reference>
<evidence type="ECO:0000313" key="3">
    <source>
        <dbReference type="EMBL" id="KLV18548.1"/>
    </source>
</evidence>
<evidence type="ECO:0000313" key="4">
    <source>
        <dbReference type="Proteomes" id="UP000036045"/>
    </source>
</evidence>
<keyword evidence="1" id="KW-0812">Transmembrane</keyword>
<name>A0A0J1HXY6_NIACI</name>